<evidence type="ECO:0000256" key="1">
    <source>
        <dbReference type="SAM" id="MobiDB-lite"/>
    </source>
</evidence>
<accession>A0A372ZUY4</accession>
<dbReference type="EMBL" id="QVIG01000001">
    <property type="protein sequence ID" value="RGD59252.1"/>
    <property type="molecule type" value="Genomic_DNA"/>
</dbReference>
<name>A0A372ZUY4_9ACTN</name>
<feature type="compositionally biased region" description="Basic and acidic residues" evidence="1">
    <location>
        <begin position="28"/>
        <end position="40"/>
    </location>
</feature>
<dbReference type="AlphaFoldDB" id="A0A372ZUY4"/>
<evidence type="ECO:0000313" key="2">
    <source>
        <dbReference type="EMBL" id="RGD59252.1"/>
    </source>
</evidence>
<gene>
    <name evidence="2" type="ORF">DR950_16975</name>
</gene>
<sequence length="125" mass="11793">MDRGPGAAGSWPEATRAAPAGAGGRGGGGDREVTVGDFRHTARPAGRGPVPPAVGPIGQEDSAVLVQERIAGPPSCRGRVAARPGQAGGPARPGAVDPSGNAGPSGTTGPSDPAGPSSTTGVSGA</sequence>
<dbReference type="Proteomes" id="UP000263377">
    <property type="component" value="Unassembled WGS sequence"/>
</dbReference>
<evidence type="ECO:0000313" key="3">
    <source>
        <dbReference type="Proteomes" id="UP000263377"/>
    </source>
</evidence>
<feature type="compositionally biased region" description="Polar residues" evidence="1">
    <location>
        <begin position="102"/>
        <end position="125"/>
    </location>
</feature>
<keyword evidence="3" id="KW-1185">Reference proteome</keyword>
<reference evidence="2 3" key="1">
    <citation type="submission" date="2018-08" db="EMBL/GenBank/DDBJ databases">
        <title>Diversity &amp; Physiological Properties of Lignin-Decomposing Actinobacteria from Soil.</title>
        <authorList>
            <person name="Roh S.G."/>
            <person name="Kim S.B."/>
        </authorList>
    </citation>
    <scope>NUCLEOTIDE SEQUENCE [LARGE SCALE GENOMIC DNA]</scope>
    <source>
        <strain evidence="2 3">MMS17-GH009</strain>
    </source>
</reference>
<feature type="region of interest" description="Disordered" evidence="1">
    <location>
        <begin position="1"/>
        <end position="125"/>
    </location>
</feature>
<comment type="caution">
    <text evidence="2">The sequence shown here is derived from an EMBL/GenBank/DDBJ whole genome shotgun (WGS) entry which is preliminary data.</text>
</comment>
<proteinExistence type="predicted"/>
<feature type="compositionally biased region" description="Low complexity" evidence="1">
    <location>
        <begin position="77"/>
        <end position="96"/>
    </location>
</feature>
<organism evidence="2 3">
    <name type="scientific">Kitasatospora xanthocidica</name>
    <dbReference type="NCBI Taxonomy" id="83382"/>
    <lineage>
        <taxon>Bacteria</taxon>
        <taxon>Bacillati</taxon>
        <taxon>Actinomycetota</taxon>
        <taxon>Actinomycetes</taxon>
        <taxon>Kitasatosporales</taxon>
        <taxon>Streptomycetaceae</taxon>
        <taxon>Kitasatospora</taxon>
    </lineage>
</organism>
<protein>
    <submittedName>
        <fullName evidence="2">Uncharacterized protein</fullName>
    </submittedName>
</protein>